<accession>A0AAV4HVB1</accession>
<protein>
    <submittedName>
        <fullName evidence="1">Uncharacterized protein</fullName>
    </submittedName>
</protein>
<organism evidence="1 2">
    <name type="scientific">Elysia marginata</name>
    <dbReference type="NCBI Taxonomy" id="1093978"/>
    <lineage>
        <taxon>Eukaryota</taxon>
        <taxon>Metazoa</taxon>
        <taxon>Spiralia</taxon>
        <taxon>Lophotrochozoa</taxon>
        <taxon>Mollusca</taxon>
        <taxon>Gastropoda</taxon>
        <taxon>Heterobranchia</taxon>
        <taxon>Euthyneura</taxon>
        <taxon>Panpulmonata</taxon>
        <taxon>Sacoglossa</taxon>
        <taxon>Placobranchoidea</taxon>
        <taxon>Plakobranchidae</taxon>
        <taxon>Elysia</taxon>
    </lineage>
</organism>
<reference evidence="1 2" key="1">
    <citation type="journal article" date="2021" name="Elife">
        <title>Chloroplast acquisition without the gene transfer in kleptoplastic sea slugs, Plakobranchus ocellatus.</title>
        <authorList>
            <person name="Maeda T."/>
            <person name="Takahashi S."/>
            <person name="Yoshida T."/>
            <person name="Shimamura S."/>
            <person name="Takaki Y."/>
            <person name="Nagai Y."/>
            <person name="Toyoda A."/>
            <person name="Suzuki Y."/>
            <person name="Arimoto A."/>
            <person name="Ishii H."/>
            <person name="Satoh N."/>
            <person name="Nishiyama T."/>
            <person name="Hasebe M."/>
            <person name="Maruyama T."/>
            <person name="Minagawa J."/>
            <person name="Obokata J."/>
            <person name="Shigenobu S."/>
        </authorList>
    </citation>
    <scope>NUCLEOTIDE SEQUENCE [LARGE SCALE GENOMIC DNA]</scope>
</reference>
<sequence length="127" mass="14559">MFICMKTADPRTAHRFVYRLTADKTTTTTTTTKPFVWCMKTADPRTADRFVYRMTADKTATTTTTTTTKPFVCLGRARGLGFHQAANQREPPSRRSFRGLKWDQLIGWRVVTCARALPNSWSFDVRT</sequence>
<dbReference type="EMBL" id="BMAT01012927">
    <property type="protein sequence ID" value="GFS02133.1"/>
    <property type="molecule type" value="Genomic_DNA"/>
</dbReference>
<proteinExistence type="predicted"/>
<dbReference type="Proteomes" id="UP000762676">
    <property type="component" value="Unassembled WGS sequence"/>
</dbReference>
<evidence type="ECO:0000313" key="1">
    <source>
        <dbReference type="EMBL" id="GFS02133.1"/>
    </source>
</evidence>
<comment type="caution">
    <text evidence="1">The sequence shown here is derived from an EMBL/GenBank/DDBJ whole genome shotgun (WGS) entry which is preliminary data.</text>
</comment>
<evidence type="ECO:0000313" key="2">
    <source>
        <dbReference type="Proteomes" id="UP000762676"/>
    </source>
</evidence>
<name>A0AAV4HVB1_9GAST</name>
<keyword evidence="2" id="KW-1185">Reference proteome</keyword>
<dbReference type="AlphaFoldDB" id="A0AAV4HVB1"/>
<gene>
    <name evidence="1" type="ORF">ElyMa_006438000</name>
</gene>